<evidence type="ECO:0000256" key="10">
    <source>
        <dbReference type="ARBA" id="ARBA00023180"/>
    </source>
</evidence>
<gene>
    <name evidence="16" type="primary">LOC108675788</name>
</gene>
<evidence type="ECO:0000256" key="5">
    <source>
        <dbReference type="ARBA" id="ARBA00022734"/>
    </source>
</evidence>
<reference evidence="16" key="1">
    <citation type="submission" date="2025-08" db="UniProtKB">
        <authorList>
            <consortium name="RefSeq"/>
        </authorList>
    </citation>
    <scope>IDENTIFICATION</scope>
    <source>
        <tissue evidence="16">Whole organism</tissue>
    </source>
</reference>
<keyword evidence="8 12" id="KW-0472">Membrane</keyword>
<evidence type="ECO:0000313" key="15">
    <source>
        <dbReference type="Proteomes" id="UP000694843"/>
    </source>
</evidence>
<dbReference type="SUPFAM" id="SSF49899">
    <property type="entry name" value="Concanavalin A-like lectins/glucanases"/>
    <property type="match status" value="1"/>
</dbReference>
<dbReference type="PANTHER" id="PTHR12223">
    <property type="entry name" value="VESICULAR MANNOSE-BINDING LECTIN"/>
    <property type="match status" value="1"/>
</dbReference>
<evidence type="ECO:0000256" key="13">
    <source>
        <dbReference type="SAM" id="SignalP"/>
    </source>
</evidence>
<evidence type="ECO:0000313" key="16">
    <source>
        <dbReference type="RefSeq" id="XP_018019305.1"/>
    </source>
</evidence>
<dbReference type="InterPro" id="IPR005052">
    <property type="entry name" value="Lectin_leg"/>
</dbReference>
<feature type="domain" description="L-type lectin-like" evidence="14">
    <location>
        <begin position="28"/>
        <end position="251"/>
    </location>
</feature>
<keyword evidence="15" id="KW-1185">Reference proteome</keyword>
<organism evidence="15 16">
    <name type="scientific">Hyalella azteca</name>
    <name type="common">Amphipod</name>
    <dbReference type="NCBI Taxonomy" id="294128"/>
    <lineage>
        <taxon>Eukaryota</taxon>
        <taxon>Metazoa</taxon>
        <taxon>Ecdysozoa</taxon>
        <taxon>Arthropoda</taxon>
        <taxon>Crustacea</taxon>
        <taxon>Multicrustacea</taxon>
        <taxon>Malacostraca</taxon>
        <taxon>Eumalacostraca</taxon>
        <taxon>Peracarida</taxon>
        <taxon>Amphipoda</taxon>
        <taxon>Senticaudata</taxon>
        <taxon>Talitrida</taxon>
        <taxon>Talitroidea</taxon>
        <taxon>Hyalellidae</taxon>
        <taxon>Hyalella</taxon>
    </lineage>
</organism>
<keyword evidence="2 12" id="KW-0812">Transmembrane</keyword>
<dbReference type="OrthoDB" id="270293at2759"/>
<keyword evidence="10" id="KW-0325">Glycoprotein</keyword>
<dbReference type="Proteomes" id="UP000694843">
    <property type="component" value="Unplaced"/>
</dbReference>
<dbReference type="KEGG" id="hazt:108675788"/>
<evidence type="ECO:0000256" key="4">
    <source>
        <dbReference type="ARBA" id="ARBA00022729"/>
    </source>
</evidence>
<feature type="signal peptide" evidence="13">
    <location>
        <begin position="1"/>
        <end position="21"/>
    </location>
</feature>
<comment type="subcellular location">
    <subcellularLocation>
        <location evidence="11">Endomembrane system</location>
        <topology evidence="11">Single-pass type I membrane protein</topology>
    </subcellularLocation>
    <subcellularLocation>
        <location evidence="1">Golgi apparatus membrane</location>
        <topology evidence="1">Single-pass membrane protein</topology>
    </subcellularLocation>
</comment>
<dbReference type="GO" id="GO:0006888">
    <property type="term" value="P:endoplasmic reticulum to Golgi vesicle-mediated transport"/>
    <property type="evidence" value="ECO:0007669"/>
    <property type="project" value="TreeGrafter"/>
</dbReference>
<dbReference type="GO" id="GO:0005537">
    <property type="term" value="F:D-mannose binding"/>
    <property type="evidence" value="ECO:0007669"/>
    <property type="project" value="TreeGrafter"/>
</dbReference>
<keyword evidence="5" id="KW-0430">Lectin</keyword>
<evidence type="ECO:0000256" key="6">
    <source>
        <dbReference type="ARBA" id="ARBA00022989"/>
    </source>
</evidence>
<dbReference type="GO" id="GO:0030134">
    <property type="term" value="C:COPII-coated ER to Golgi transport vesicle"/>
    <property type="evidence" value="ECO:0007669"/>
    <property type="project" value="TreeGrafter"/>
</dbReference>
<keyword evidence="6 12" id="KW-1133">Transmembrane helix</keyword>
<feature type="chain" id="PRO_5034571342" evidence="13">
    <location>
        <begin position="22"/>
        <end position="327"/>
    </location>
</feature>
<evidence type="ECO:0000256" key="12">
    <source>
        <dbReference type="SAM" id="Phobius"/>
    </source>
</evidence>
<dbReference type="GO" id="GO:0005793">
    <property type="term" value="C:endoplasmic reticulum-Golgi intermediate compartment"/>
    <property type="evidence" value="ECO:0007669"/>
    <property type="project" value="TreeGrafter"/>
</dbReference>
<protein>
    <submittedName>
        <fullName evidence="16">VIP36-like protein</fullName>
    </submittedName>
</protein>
<keyword evidence="3" id="KW-0479">Metal-binding</keyword>
<dbReference type="AlphaFoldDB" id="A0A8B7P010"/>
<evidence type="ECO:0000256" key="1">
    <source>
        <dbReference type="ARBA" id="ARBA00004194"/>
    </source>
</evidence>
<accession>A0A8B7P010</accession>
<proteinExistence type="predicted"/>
<evidence type="ECO:0000256" key="9">
    <source>
        <dbReference type="ARBA" id="ARBA00023157"/>
    </source>
</evidence>
<feature type="transmembrane region" description="Helical" evidence="12">
    <location>
        <begin position="294"/>
        <end position="316"/>
    </location>
</feature>
<evidence type="ECO:0000256" key="8">
    <source>
        <dbReference type="ARBA" id="ARBA00023136"/>
    </source>
</evidence>
<name>A0A8B7P010_HYAAZ</name>
<dbReference type="GO" id="GO:0005789">
    <property type="term" value="C:endoplasmic reticulum membrane"/>
    <property type="evidence" value="ECO:0007669"/>
    <property type="project" value="TreeGrafter"/>
</dbReference>
<dbReference type="PROSITE" id="PS51328">
    <property type="entry name" value="L_LECTIN_LIKE"/>
    <property type="match status" value="1"/>
</dbReference>
<evidence type="ECO:0000256" key="11">
    <source>
        <dbReference type="ARBA" id="ARBA00046288"/>
    </source>
</evidence>
<keyword evidence="4 13" id="KW-0732">Signal</keyword>
<dbReference type="InterPro" id="IPR051136">
    <property type="entry name" value="Intracellular_Lectin-GPT"/>
</dbReference>
<dbReference type="Gene3D" id="2.60.120.200">
    <property type="match status" value="1"/>
</dbReference>
<dbReference type="RefSeq" id="XP_018019305.1">
    <property type="nucleotide sequence ID" value="XM_018163816.2"/>
</dbReference>
<evidence type="ECO:0000256" key="2">
    <source>
        <dbReference type="ARBA" id="ARBA00022692"/>
    </source>
</evidence>
<sequence>MAFNFFLSLTLVISLSTEVLPEVLESHEYLKREHSLIRPYLGTGTSVPYWDFLGNTMVTSNFVRLTADVQSQKGAVWNKVPCNVRYWEVQLQFKVHGSGKDLFGDGFAFWYVKDPMRLGDVFGSMDYFNGLVVIADTYSNHNAAHKHGHPYVSAMVNNGTLHYDHDRDGTHTQLGGCVSKFRNINFDTYLSIRYIRDTLEVRTSIDGGQTYTGCFTVVGVALPTGYYFGVSAVTGDLSDNHDVIAIKTYDLVPLEGAEVLEDRSHLVPSALNFEAPRDHVDDPKPSMLTGWKKIALLVIGIAGISGAVIIGGLMYAKQKENQRKRFY</sequence>
<dbReference type="PANTHER" id="PTHR12223:SF45">
    <property type="entry name" value="RE50040P"/>
    <property type="match status" value="1"/>
</dbReference>
<dbReference type="FunFam" id="2.60.120.200:FF:000017">
    <property type="entry name" value="Vesicular integral-membrane protein VIP36"/>
    <property type="match status" value="1"/>
</dbReference>
<dbReference type="Pfam" id="PF03388">
    <property type="entry name" value="Lectin_leg-like"/>
    <property type="match status" value="1"/>
</dbReference>
<evidence type="ECO:0000259" key="14">
    <source>
        <dbReference type="PROSITE" id="PS51328"/>
    </source>
</evidence>
<dbReference type="GeneID" id="108675788"/>
<dbReference type="GO" id="GO:0000139">
    <property type="term" value="C:Golgi membrane"/>
    <property type="evidence" value="ECO:0007669"/>
    <property type="project" value="UniProtKB-SubCell"/>
</dbReference>
<keyword evidence="7" id="KW-0333">Golgi apparatus</keyword>
<keyword evidence="9" id="KW-1015">Disulfide bond</keyword>
<dbReference type="InterPro" id="IPR013320">
    <property type="entry name" value="ConA-like_dom_sf"/>
</dbReference>
<dbReference type="OMA" id="GCTADIR"/>
<dbReference type="GO" id="GO:0046872">
    <property type="term" value="F:metal ion binding"/>
    <property type="evidence" value="ECO:0007669"/>
    <property type="project" value="UniProtKB-KW"/>
</dbReference>
<evidence type="ECO:0000256" key="3">
    <source>
        <dbReference type="ARBA" id="ARBA00022723"/>
    </source>
</evidence>
<evidence type="ECO:0000256" key="7">
    <source>
        <dbReference type="ARBA" id="ARBA00023034"/>
    </source>
</evidence>